<evidence type="ECO:0000256" key="2">
    <source>
        <dbReference type="SAM" id="Phobius"/>
    </source>
</evidence>
<dbReference type="AlphaFoldDB" id="A0A9D2GRH4"/>
<feature type="region of interest" description="Disordered" evidence="1">
    <location>
        <begin position="32"/>
        <end position="51"/>
    </location>
</feature>
<dbReference type="EMBL" id="DXAW01000121">
    <property type="protein sequence ID" value="HIZ86281.1"/>
    <property type="molecule type" value="Genomic_DNA"/>
</dbReference>
<dbReference type="Proteomes" id="UP000824115">
    <property type="component" value="Unassembled WGS sequence"/>
</dbReference>
<comment type="caution">
    <text evidence="3">The sequence shown here is derived from an EMBL/GenBank/DDBJ whole genome shotgun (WGS) entry which is preliminary data.</text>
</comment>
<feature type="transmembrane region" description="Helical" evidence="2">
    <location>
        <begin position="6"/>
        <end position="26"/>
    </location>
</feature>
<evidence type="ECO:0000313" key="3">
    <source>
        <dbReference type="EMBL" id="HIZ86281.1"/>
    </source>
</evidence>
<protein>
    <submittedName>
        <fullName evidence="3">DUF4834 family protein</fullName>
    </submittedName>
</protein>
<name>A0A9D2GRH4_9BACT</name>
<accession>A0A9D2GRH4</accession>
<organism evidence="3 4">
    <name type="scientific">Candidatus Coprenecus stercoravium</name>
    <dbReference type="NCBI Taxonomy" id="2840735"/>
    <lineage>
        <taxon>Bacteria</taxon>
        <taxon>Pseudomonadati</taxon>
        <taxon>Bacteroidota</taxon>
        <taxon>Bacteroidia</taxon>
        <taxon>Bacteroidales</taxon>
        <taxon>Rikenellaceae</taxon>
        <taxon>Rikenellaceae incertae sedis</taxon>
        <taxon>Candidatus Coprenecus</taxon>
    </lineage>
</organism>
<keyword evidence="2" id="KW-0472">Membrane</keyword>
<sequence length="84" mass="9160">MAFISTLLLIVVCGILFLLMLPMMLLRRFRGGGASAHGSGRRNWNQAREGEVSVSGKDAAAGEKIVGDNVGEYVDYEEVDDKKE</sequence>
<reference evidence="3" key="1">
    <citation type="journal article" date="2021" name="PeerJ">
        <title>Extensive microbial diversity within the chicken gut microbiome revealed by metagenomics and culture.</title>
        <authorList>
            <person name="Gilroy R."/>
            <person name="Ravi A."/>
            <person name="Getino M."/>
            <person name="Pursley I."/>
            <person name="Horton D.L."/>
            <person name="Alikhan N.F."/>
            <person name="Baker D."/>
            <person name="Gharbi K."/>
            <person name="Hall N."/>
            <person name="Watson M."/>
            <person name="Adriaenssens E.M."/>
            <person name="Foster-Nyarko E."/>
            <person name="Jarju S."/>
            <person name="Secka A."/>
            <person name="Antonio M."/>
            <person name="Oren A."/>
            <person name="Chaudhuri R.R."/>
            <person name="La Ragione R."/>
            <person name="Hildebrand F."/>
            <person name="Pallen M.J."/>
        </authorList>
    </citation>
    <scope>NUCLEOTIDE SEQUENCE</scope>
    <source>
        <strain evidence="3">Gambia16-554</strain>
    </source>
</reference>
<gene>
    <name evidence="3" type="ORF">IAC04_07295</name>
</gene>
<reference evidence="3" key="2">
    <citation type="submission" date="2021-04" db="EMBL/GenBank/DDBJ databases">
        <authorList>
            <person name="Gilroy R."/>
        </authorList>
    </citation>
    <scope>NUCLEOTIDE SEQUENCE</scope>
    <source>
        <strain evidence="3">Gambia16-554</strain>
    </source>
</reference>
<proteinExistence type="predicted"/>
<keyword evidence="2" id="KW-0812">Transmembrane</keyword>
<evidence type="ECO:0000313" key="4">
    <source>
        <dbReference type="Proteomes" id="UP000824115"/>
    </source>
</evidence>
<evidence type="ECO:0000256" key="1">
    <source>
        <dbReference type="SAM" id="MobiDB-lite"/>
    </source>
</evidence>
<keyword evidence="2" id="KW-1133">Transmembrane helix</keyword>